<reference evidence="8 9" key="1">
    <citation type="submission" date="2023-05" db="EMBL/GenBank/DDBJ databases">
        <title>Lithophilousrod everest ZFBP1038 complete genpme.</title>
        <authorList>
            <person name="Tian M."/>
        </authorList>
    </citation>
    <scope>NUCLEOTIDE SEQUENCE [LARGE SCALE GENOMIC DNA]</scope>
    <source>
        <strain evidence="8 9">ZFBP1038</strain>
    </source>
</reference>
<dbReference type="EMBL" id="CP090958">
    <property type="protein sequence ID" value="WGW14083.1"/>
    <property type="molecule type" value="Genomic_DNA"/>
</dbReference>
<gene>
    <name evidence="8" type="ORF">LWF01_10965</name>
</gene>
<comment type="similarity">
    <text evidence="1">Belongs to the beta-class carbonic anhydrase family.</text>
</comment>
<dbReference type="CDD" id="cd03378">
    <property type="entry name" value="beta_CA_cladeC"/>
    <property type="match status" value="1"/>
</dbReference>
<keyword evidence="9" id="KW-1185">Reference proteome</keyword>
<dbReference type="PANTHER" id="PTHR11002">
    <property type="entry name" value="CARBONIC ANHYDRASE"/>
    <property type="match status" value="1"/>
</dbReference>
<name>A0ABY8QYJ8_9MICO</name>
<keyword evidence="4" id="KW-0456">Lyase</keyword>
<dbReference type="PROSITE" id="PS00704">
    <property type="entry name" value="PROK_CO2_ANHYDRASE_1"/>
    <property type="match status" value="1"/>
</dbReference>
<evidence type="ECO:0000256" key="4">
    <source>
        <dbReference type="ARBA" id="ARBA00023239"/>
    </source>
</evidence>
<sequence length="225" mass="23785">MQSRPTPAEAWQLLREGNDRFVADAPAHPNQGAERRQSLKGQQAPFATLFGCSDSRVAAELIFDVGLGDMFVVRTAGQVTDSAVLGTLEYGTSVLKTPLLVVLGHDRCGAITATRDSFETGSSPGGFITDVVARLTPSLIQARNSGVTDINGIVAEHVHTTAHMLPERSGIIRAAVDSGDLVIAGVTYSLDIGKAHLVATLGDIGVDPEPRRQTSTSPTESVQKR</sequence>
<dbReference type="SMART" id="SM00947">
    <property type="entry name" value="Pro_CA"/>
    <property type="match status" value="1"/>
</dbReference>
<dbReference type="Proteomes" id="UP001209083">
    <property type="component" value="Chromosome"/>
</dbReference>
<comment type="catalytic activity">
    <reaction evidence="6">
        <text>hydrogencarbonate + H(+) = CO2 + H2O</text>
        <dbReference type="Rhea" id="RHEA:10748"/>
        <dbReference type="ChEBI" id="CHEBI:15377"/>
        <dbReference type="ChEBI" id="CHEBI:15378"/>
        <dbReference type="ChEBI" id="CHEBI:16526"/>
        <dbReference type="ChEBI" id="CHEBI:17544"/>
        <dbReference type="EC" id="4.2.1.1"/>
    </reaction>
</comment>
<evidence type="ECO:0000313" key="9">
    <source>
        <dbReference type="Proteomes" id="UP001209083"/>
    </source>
</evidence>
<dbReference type="InterPro" id="IPR001765">
    <property type="entry name" value="Carbonic_anhydrase"/>
</dbReference>
<dbReference type="Gene3D" id="3.40.1050.10">
    <property type="entry name" value="Carbonic anhydrase"/>
    <property type="match status" value="1"/>
</dbReference>
<feature type="compositionally biased region" description="Polar residues" evidence="7">
    <location>
        <begin position="213"/>
        <end position="225"/>
    </location>
</feature>
<dbReference type="PANTHER" id="PTHR11002:SF79">
    <property type="entry name" value="CARBONIC ANHYDRASE 2"/>
    <property type="match status" value="1"/>
</dbReference>
<evidence type="ECO:0000256" key="6">
    <source>
        <dbReference type="ARBA" id="ARBA00048348"/>
    </source>
</evidence>
<accession>A0ABY8QYJ8</accession>
<dbReference type="InterPro" id="IPR036874">
    <property type="entry name" value="Carbonic_anhydrase_sf"/>
</dbReference>
<evidence type="ECO:0000256" key="2">
    <source>
        <dbReference type="ARBA" id="ARBA00012925"/>
    </source>
</evidence>
<keyword evidence="3" id="KW-0862">Zinc</keyword>
<dbReference type="InterPro" id="IPR015892">
    <property type="entry name" value="Carbonic_anhydrase_CS"/>
</dbReference>
<dbReference type="Pfam" id="PF00484">
    <property type="entry name" value="Pro_CA"/>
    <property type="match status" value="1"/>
</dbReference>
<evidence type="ECO:0000256" key="1">
    <source>
        <dbReference type="ARBA" id="ARBA00006217"/>
    </source>
</evidence>
<dbReference type="EC" id="4.2.1.1" evidence="2"/>
<dbReference type="SUPFAM" id="SSF53056">
    <property type="entry name" value="beta-carbonic anhydrase, cab"/>
    <property type="match status" value="1"/>
</dbReference>
<comment type="function">
    <text evidence="5">Catalyzes the reversible hydration of carbon dioxide to form bicarbonate.</text>
</comment>
<feature type="region of interest" description="Disordered" evidence="7">
    <location>
        <begin position="204"/>
        <end position="225"/>
    </location>
</feature>
<evidence type="ECO:0000256" key="3">
    <source>
        <dbReference type="ARBA" id="ARBA00022833"/>
    </source>
</evidence>
<protein>
    <recommendedName>
        <fullName evidence="2">carbonic anhydrase</fullName>
        <ecNumber evidence="2">4.2.1.1</ecNumber>
    </recommendedName>
</protein>
<evidence type="ECO:0000256" key="5">
    <source>
        <dbReference type="ARBA" id="ARBA00024993"/>
    </source>
</evidence>
<evidence type="ECO:0000256" key="7">
    <source>
        <dbReference type="SAM" id="MobiDB-lite"/>
    </source>
</evidence>
<evidence type="ECO:0000313" key="8">
    <source>
        <dbReference type="EMBL" id="WGW14083.1"/>
    </source>
</evidence>
<organism evidence="8 9">
    <name type="scientific">Saxibacter everestensis</name>
    <dbReference type="NCBI Taxonomy" id="2909229"/>
    <lineage>
        <taxon>Bacteria</taxon>
        <taxon>Bacillati</taxon>
        <taxon>Actinomycetota</taxon>
        <taxon>Actinomycetes</taxon>
        <taxon>Micrococcales</taxon>
        <taxon>Brevibacteriaceae</taxon>
        <taxon>Saxibacter</taxon>
    </lineage>
</organism>
<proteinExistence type="inferred from homology"/>